<protein>
    <recommendedName>
        <fullName evidence="3">BTB domain-containing protein</fullName>
    </recommendedName>
</protein>
<organism evidence="1 2">
    <name type="scientific">Marasmius oreades</name>
    <name type="common">fairy-ring Marasmius</name>
    <dbReference type="NCBI Taxonomy" id="181124"/>
    <lineage>
        <taxon>Eukaryota</taxon>
        <taxon>Fungi</taxon>
        <taxon>Dikarya</taxon>
        <taxon>Basidiomycota</taxon>
        <taxon>Agaricomycotina</taxon>
        <taxon>Agaricomycetes</taxon>
        <taxon>Agaricomycetidae</taxon>
        <taxon>Agaricales</taxon>
        <taxon>Marasmiineae</taxon>
        <taxon>Marasmiaceae</taxon>
        <taxon>Marasmius</taxon>
    </lineage>
</organism>
<accession>A0A9P7S0S5</accession>
<dbReference type="GeneID" id="66075961"/>
<evidence type="ECO:0000313" key="2">
    <source>
        <dbReference type="Proteomes" id="UP001049176"/>
    </source>
</evidence>
<dbReference type="AlphaFoldDB" id="A0A9P7S0S5"/>
<evidence type="ECO:0008006" key="3">
    <source>
        <dbReference type="Google" id="ProtNLM"/>
    </source>
</evidence>
<dbReference type="KEGG" id="more:E1B28_006885"/>
<proteinExistence type="predicted"/>
<evidence type="ECO:0000313" key="1">
    <source>
        <dbReference type="EMBL" id="KAG7093195.1"/>
    </source>
</evidence>
<name>A0A9P7S0S5_9AGAR</name>
<keyword evidence="2" id="KW-1185">Reference proteome</keyword>
<dbReference type="OrthoDB" id="3265815at2759"/>
<gene>
    <name evidence="1" type="ORF">E1B28_006885</name>
</gene>
<dbReference type="EMBL" id="CM032184">
    <property type="protein sequence ID" value="KAG7093195.1"/>
    <property type="molecule type" value="Genomic_DNA"/>
</dbReference>
<dbReference type="RefSeq" id="XP_043009665.1">
    <property type="nucleotide sequence ID" value="XM_043151585.1"/>
</dbReference>
<reference evidence="1" key="1">
    <citation type="journal article" date="2021" name="Genome Biol. Evol.">
        <title>The assembled and annotated genome of the fairy-ring fungus Marasmius oreades.</title>
        <authorList>
            <person name="Hiltunen M."/>
            <person name="Ament-Velasquez S.L."/>
            <person name="Johannesson H."/>
        </authorList>
    </citation>
    <scope>NUCLEOTIDE SEQUENCE</scope>
    <source>
        <strain evidence="1">03SP1</strain>
    </source>
</reference>
<sequence>MSSEDNAPSSGNSLPLPFDHGSGSLPVSSVFGPTGAVTGTGDNHIPVDMILLSSDYVVFYTHEATLLTASNNSFRNLLPLPKRGDPLNRAVFVPEISSPELEVMLQSIHNVPRGGFSVGSDIEPVMKGVARLWECGISPRDCITPTTHLYQYLLFCAPIHPLEVYALAAQYGMVSLAVTTSSHTLVLDLSEISDELLRRMGAIYLLRLHQLHMERTETLKEMLVGELGLHNPTARCGFVGQRRLKENWNMAVASLLFLIKPDTTTSLIREKILEYTADLPCPDCIGLRDSLLSKIISKWSVTRRTINV</sequence>
<dbReference type="Proteomes" id="UP001049176">
    <property type="component" value="Chromosome 4"/>
</dbReference>
<comment type="caution">
    <text evidence="1">The sequence shown here is derived from an EMBL/GenBank/DDBJ whole genome shotgun (WGS) entry which is preliminary data.</text>
</comment>